<feature type="compositionally biased region" description="Low complexity" evidence="2">
    <location>
        <begin position="392"/>
        <end position="438"/>
    </location>
</feature>
<evidence type="ECO:0000256" key="1">
    <source>
        <dbReference type="SAM" id="Coils"/>
    </source>
</evidence>
<feature type="region of interest" description="Disordered" evidence="2">
    <location>
        <begin position="529"/>
        <end position="610"/>
    </location>
</feature>
<reference evidence="3 4" key="1">
    <citation type="journal article" date="2011" name="Cell">
        <title>Insight into structure and assembly of the nuclear pore complex by utilizing the genome of a eukaryotic thermophile.</title>
        <authorList>
            <person name="Amlacher S."/>
            <person name="Sarges P."/>
            <person name="Flemming D."/>
            <person name="van Noort V."/>
            <person name="Kunze R."/>
            <person name="Devos D.P."/>
            <person name="Arumugam M."/>
            <person name="Bork P."/>
            <person name="Hurt E."/>
        </authorList>
    </citation>
    <scope>NUCLEOTIDE SEQUENCE [LARGE SCALE GENOMIC DNA]</scope>
    <source>
        <strain evidence="4">DSM 1495 / CBS 144.50 / IMI 039719</strain>
    </source>
</reference>
<dbReference type="InterPro" id="IPR018562">
    <property type="entry name" value="ARS-binding_2"/>
</dbReference>
<organism evidence="4">
    <name type="scientific">Chaetomium thermophilum (strain DSM 1495 / CBS 144.50 / IMI 039719)</name>
    <name type="common">Thermochaetoides thermophila</name>
    <dbReference type="NCBI Taxonomy" id="759272"/>
    <lineage>
        <taxon>Eukaryota</taxon>
        <taxon>Fungi</taxon>
        <taxon>Dikarya</taxon>
        <taxon>Ascomycota</taxon>
        <taxon>Pezizomycotina</taxon>
        <taxon>Sordariomycetes</taxon>
        <taxon>Sordariomycetidae</taxon>
        <taxon>Sordariales</taxon>
        <taxon>Chaetomiaceae</taxon>
        <taxon>Thermochaetoides</taxon>
    </lineage>
</organism>
<dbReference type="AlphaFoldDB" id="G0RYM4"/>
<name>G0RYM4_CHATD</name>
<gene>
    <name evidence="3" type="ORF">CTHT_0007210</name>
</gene>
<dbReference type="Proteomes" id="UP000008066">
    <property type="component" value="Unassembled WGS sequence"/>
</dbReference>
<feature type="compositionally biased region" description="Low complexity" evidence="2">
    <location>
        <begin position="736"/>
        <end position="755"/>
    </location>
</feature>
<dbReference type="OrthoDB" id="2104370at2759"/>
<accession>G0RYM4</accession>
<dbReference type="PANTHER" id="PTHR42048:SF1">
    <property type="entry name" value="ARS-BINDING PROTEIN 2"/>
    <property type="match status" value="1"/>
</dbReference>
<dbReference type="PANTHER" id="PTHR42048">
    <property type="entry name" value="ARS-BINDING PROTEIN 2"/>
    <property type="match status" value="1"/>
</dbReference>
<keyword evidence="4" id="KW-1185">Reference proteome</keyword>
<feature type="region of interest" description="Disordered" evidence="2">
    <location>
        <begin position="292"/>
        <end position="504"/>
    </location>
</feature>
<feature type="coiled-coil region" evidence="1">
    <location>
        <begin position="800"/>
        <end position="827"/>
    </location>
</feature>
<sequence length="828" mass="88391">MPPSRALPSREGITSPSALEEAYIAFILYCNPCVPLTTDPSPLREAFRTPPKSDGKTFSTYTLFTLIRKLESRELKTWAELALQLGVDPPDAEKGQSAQKIQQYAVRLKRWMRAMHVDAFFDYLMGRESEYWTCVPPAEVSPLDIERDGVAAEDDMALRALIPAVKPRRGRRKLDAADEEASSRSRRESPQEGEDGRVQDREPWTAFPDGRGRAFVFPPPPRPPRPPPPPPPLPPPPPPPPGKSAQGGNGAQWLGSDLVQTPLSAYPAAPQSAITPSTRASFWADEPKSAIALTPSGAKPRSVSRRHGAKVVSSAWRSGGLGATGKTRGRPPKRGLESEGPFSAFPTSDGPVFRFPSPVRERPEEVPKSAVPTGSGSGVEPGTSAQATASKTSVAAQAPSTQAQTTVSAQASQTPASTSTQAPAAQPTPAQPASARPLEPLPPLHPPTQPPSQPVRSRSQPAPADPNNPRPAKRSRLSLQVPPRIGGEVRLATPPPAVPPASAVPPAPVMPPALMTVNGQAADVALQNTSKQSKEPKGTGMGPGSFEAFYPPSTTTTNTTRPNNNDAATNASTAAPSSNKITSSSDSMTNSTTTPTPPPNRQRVFFTNPHDRTNKSSVEAFFTSSILSAEWYDPSHRRIPPCSVEEAHAFAQRVIENLLETSESKEKFLINLAALVGGNLMLHKGSLKITRLGEDEKEVRYLVRWELRYGDLVGSWGMEERVKKRRGDKEGGKGGASVDGSAAASVNGSAGTNSAEPSVAHGSVESGNGSGSGDGGEETSVNGDGSNKNNKGEGYWEQRYREMAAALKERDDELARLKQRIIEAVRDV</sequence>
<dbReference type="KEGG" id="cthr:CTHT_0007210"/>
<dbReference type="OMA" id="RRGPKNV"/>
<feature type="region of interest" description="Disordered" evidence="2">
    <location>
        <begin position="722"/>
        <end position="795"/>
    </location>
</feature>
<keyword evidence="1" id="KW-0175">Coiled coil</keyword>
<feature type="compositionally biased region" description="Low complexity" evidence="2">
    <location>
        <begin position="554"/>
        <end position="594"/>
    </location>
</feature>
<proteinExistence type="predicted"/>
<dbReference type="GeneID" id="18254759"/>
<dbReference type="STRING" id="759272.G0RYM4"/>
<evidence type="ECO:0000256" key="2">
    <source>
        <dbReference type="SAM" id="MobiDB-lite"/>
    </source>
</evidence>
<feature type="compositionally biased region" description="Basic and acidic residues" evidence="2">
    <location>
        <begin position="722"/>
        <end position="732"/>
    </location>
</feature>
<feature type="compositionally biased region" description="Pro residues" evidence="2">
    <location>
        <begin position="493"/>
        <end position="504"/>
    </location>
</feature>
<dbReference type="EMBL" id="GL988032">
    <property type="protein sequence ID" value="EGS24010.1"/>
    <property type="molecule type" value="Genomic_DNA"/>
</dbReference>
<feature type="region of interest" description="Disordered" evidence="2">
    <location>
        <begin position="168"/>
        <end position="275"/>
    </location>
</feature>
<protein>
    <submittedName>
        <fullName evidence="3">Putative ars binding protein</fullName>
    </submittedName>
</protein>
<dbReference type="RefSeq" id="XP_006691252.1">
    <property type="nucleotide sequence ID" value="XM_006691189.1"/>
</dbReference>
<dbReference type="Pfam" id="PF09441">
    <property type="entry name" value="Abp2"/>
    <property type="match status" value="1"/>
</dbReference>
<dbReference type="HOGENOM" id="CLU_014337_0_0_1"/>
<dbReference type="eggNOG" id="ENOG502QV85">
    <property type="taxonomic scope" value="Eukaryota"/>
</dbReference>
<feature type="compositionally biased region" description="Pro residues" evidence="2">
    <location>
        <begin position="439"/>
        <end position="453"/>
    </location>
</feature>
<evidence type="ECO:0000313" key="3">
    <source>
        <dbReference type="EMBL" id="EGS24010.1"/>
    </source>
</evidence>
<feature type="compositionally biased region" description="Basic and acidic residues" evidence="2">
    <location>
        <begin position="173"/>
        <end position="203"/>
    </location>
</feature>
<feature type="compositionally biased region" description="Pro residues" evidence="2">
    <location>
        <begin position="217"/>
        <end position="242"/>
    </location>
</feature>
<dbReference type="GO" id="GO:0003688">
    <property type="term" value="F:DNA replication origin binding"/>
    <property type="evidence" value="ECO:0007669"/>
    <property type="project" value="TreeGrafter"/>
</dbReference>
<evidence type="ECO:0000313" key="4">
    <source>
        <dbReference type="Proteomes" id="UP000008066"/>
    </source>
</evidence>